<dbReference type="STRING" id="52.CMC5_012080"/>
<dbReference type="Proteomes" id="UP000067626">
    <property type="component" value="Chromosome"/>
</dbReference>
<organism evidence="1 2">
    <name type="scientific">Chondromyces crocatus</name>
    <dbReference type="NCBI Taxonomy" id="52"/>
    <lineage>
        <taxon>Bacteria</taxon>
        <taxon>Pseudomonadati</taxon>
        <taxon>Myxococcota</taxon>
        <taxon>Polyangia</taxon>
        <taxon>Polyangiales</taxon>
        <taxon>Polyangiaceae</taxon>
        <taxon>Chondromyces</taxon>
    </lineage>
</organism>
<gene>
    <name evidence="1" type="ORF">CMC5_012080</name>
</gene>
<evidence type="ECO:0000313" key="1">
    <source>
        <dbReference type="EMBL" id="AKT37082.1"/>
    </source>
</evidence>
<dbReference type="AlphaFoldDB" id="A0A0K1E8T8"/>
<dbReference type="KEGG" id="ccro:CMC5_012080"/>
<sequence>MRFLIHTAGNFARFPMQRGQARSGETCQISRADRGVAGPRRALLGGAAGARAPAV</sequence>
<evidence type="ECO:0000313" key="2">
    <source>
        <dbReference type="Proteomes" id="UP000067626"/>
    </source>
</evidence>
<name>A0A0K1E8T8_CHOCO</name>
<dbReference type="EMBL" id="CP012159">
    <property type="protein sequence ID" value="AKT37082.1"/>
    <property type="molecule type" value="Genomic_DNA"/>
</dbReference>
<accession>A0A0K1E8T8</accession>
<reference evidence="1 2" key="1">
    <citation type="submission" date="2015-07" db="EMBL/GenBank/DDBJ databases">
        <title>Genome analysis of myxobacterium Chondromyces crocatus Cm c5 reveals a high potential for natural compound synthesis and the genetic basis for the loss of fruiting body formation.</title>
        <authorList>
            <person name="Zaburannyi N."/>
            <person name="Bunk B."/>
            <person name="Maier J."/>
            <person name="Overmann J."/>
            <person name="Mueller R."/>
        </authorList>
    </citation>
    <scope>NUCLEOTIDE SEQUENCE [LARGE SCALE GENOMIC DNA]</scope>
    <source>
        <strain evidence="1 2">Cm c5</strain>
    </source>
</reference>
<protein>
    <submittedName>
        <fullName evidence="1">Uncharacterized protein</fullName>
    </submittedName>
</protein>
<proteinExistence type="predicted"/>
<keyword evidence="2" id="KW-1185">Reference proteome</keyword>